<name>A0ACC2G730_DALPE</name>
<dbReference type="EMBL" id="CM055743">
    <property type="protein sequence ID" value="KAJ7999418.1"/>
    <property type="molecule type" value="Genomic_DNA"/>
</dbReference>
<protein>
    <submittedName>
        <fullName evidence="1">Uncharacterized protein</fullName>
    </submittedName>
</protein>
<dbReference type="Proteomes" id="UP001157502">
    <property type="component" value="Chromosome 16"/>
</dbReference>
<sequence length="306" mass="34639">MCHSGRTRCQRGDEMGPERGMERRQESWIETGSKRDPGVRSGLDGGLGGRLVALLLLVFHPVVASQCPDSCHCVWESSLVQCADAGLLEFPQGIPPDTVTLHLERNYIHSLPEDAFRDLTQLRDLYLSHNRIDSLSSGALRHLTPELRLLDLSHNQLRLASRHDFGYTRAVTRLYHNPWHCDCALQELMRTLYLEPDTINGIMCESSVRGTGEGSRWEDPGGTMEHAGQPLVKLLDSGVNFCSLHRKTTDVAMLVTMFAWFFMVIVYVVYYVRQNQAETRRHLEYLKSLPSPKKTQTEPDTLSTGF</sequence>
<evidence type="ECO:0000313" key="1">
    <source>
        <dbReference type="EMBL" id="KAJ7999418.1"/>
    </source>
</evidence>
<gene>
    <name evidence="1" type="ORF">DPEC_G00194230</name>
</gene>
<reference evidence="1" key="1">
    <citation type="submission" date="2021-05" db="EMBL/GenBank/DDBJ databases">
        <authorList>
            <person name="Pan Q."/>
            <person name="Jouanno E."/>
            <person name="Zahm M."/>
            <person name="Klopp C."/>
            <person name="Cabau C."/>
            <person name="Louis A."/>
            <person name="Berthelot C."/>
            <person name="Parey E."/>
            <person name="Roest Crollius H."/>
            <person name="Montfort J."/>
            <person name="Robinson-Rechavi M."/>
            <person name="Bouchez O."/>
            <person name="Lampietro C."/>
            <person name="Lopez Roques C."/>
            <person name="Donnadieu C."/>
            <person name="Postlethwait J."/>
            <person name="Bobe J."/>
            <person name="Dillon D."/>
            <person name="Chandos A."/>
            <person name="von Hippel F."/>
            <person name="Guiguen Y."/>
        </authorList>
    </citation>
    <scope>NUCLEOTIDE SEQUENCE</scope>
    <source>
        <strain evidence="1">YG-Jan2019</strain>
    </source>
</reference>
<accession>A0ACC2G730</accession>
<comment type="caution">
    <text evidence="1">The sequence shown here is derived from an EMBL/GenBank/DDBJ whole genome shotgun (WGS) entry which is preliminary data.</text>
</comment>
<organism evidence="1 2">
    <name type="scientific">Dallia pectoralis</name>
    <name type="common">Alaska blackfish</name>
    <dbReference type="NCBI Taxonomy" id="75939"/>
    <lineage>
        <taxon>Eukaryota</taxon>
        <taxon>Metazoa</taxon>
        <taxon>Chordata</taxon>
        <taxon>Craniata</taxon>
        <taxon>Vertebrata</taxon>
        <taxon>Euteleostomi</taxon>
        <taxon>Actinopterygii</taxon>
        <taxon>Neopterygii</taxon>
        <taxon>Teleostei</taxon>
        <taxon>Protacanthopterygii</taxon>
        <taxon>Esociformes</taxon>
        <taxon>Umbridae</taxon>
        <taxon>Dallia</taxon>
    </lineage>
</organism>
<keyword evidence="2" id="KW-1185">Reference proteome</keyword>
<evidence type="ECO:0000313" key="2">
    <source>
        <dbReference type="Proteomes" id="UP001157502"/>
    </source>
</evidence>
<proteinExistence type="predicted"/>